<reference evidence="1 2" key="1">
    <citation type="submission" date="2016-02" db="EMBL/GenBank/DDBJ databases">
        <title>Complete Genome Sequence of Weissella jogaejeotgali FOL01.</title>
        <authorList>
            <person name="Lee J.-H."/>
            <person name="Ku H.-J."/>
        </authorList>
    </citation>
    <scope>NUCLEOTIDE SEQUENCE [LARGE SCALE GENOMIC DNA]</scope>
    <source>
        <strain evidence="1 2">FOL01</strain>
    </source>
</reference>
<sequence>MPNDWIDPPDDEAPWGYDFEGDEIYLGDRIVEIDGEYIPLEKSETWIKNNGYKVNTEERQ</sequence>
<dbReference type="OrthoDB" id="2146262at2"/>
<dbReference type="InterPro" id="IPR023118">
    <property type="entry name" value="YqaI_dom_sf"/>
</dbReference>
<name>A0A1L6R8W5_9LACO</name>
<protein>
    <submittedName>
        <fullName evidence="1">Uncharacterized protein</fullName>
    </submittedName>
</protein>
<evidence type="ECO:0000313" key="1">
    <source>
        <dbReference type="EMBL" id="APS40987.1"/>
    </source>
</evidence>
<accession>A0A1L6R8W5</accession>
<proteinExistence type="predicted"/>
<dbReference type="RefSeq" id="WP_042493169.1">
    <property type="nucleotide sequence ID" value="NZ_CP014332.1"/>
</dbReference>
<dbReference type="KEGG" id="wjo:FOL01_0128"/>
<dbReference type="EMBL" id="CP014332">
    <property type="protein sequence ID" value="APS40987.1"/>
    <property type="molecule type" value="Genomic_DNA"/>
</dbReference>
<dbReference type="STRING" id="1631871.FOL01_0128"/>
<organism evidence="1 2">
    <name type="scientific">Weissella jogaejeotgali</name>
    <dbReference type="NCBI Taxonomy" id="1631871"/>
    <lineage>
        <taxon>Bacteria</taxon>
        <taxon>Bacillati</taxon>
        <taxon>Bacillota</taxon>
        <taxon>Bacilli</taxon>
        <taxon>Lactobacillales</taxon>
        <taxon>Lactobacillaceae</taxon>
        <taxon>Weissella</taxon>
    </lineage>
</organism>
<keyword evidence="2" id="KW-1185">Reference proteome</keyword>
<dbReference type="Proteomes" id="UP000185473">
    <property type="component" value="Chromosome"/>
</dbReference>
<evidence type="ECO:0000313" key="2">
    <source>
        <dbReference type="Proteomes" id="UP000185473"/>
    </source>
</evidence>
<dbReference type="Gene3D" id="3.30.40.30">
    <property type="entry name" value="YqaI domain"/>
    <property type="match status" value="1"/>
</dbReference>
<gene>
    <name evidence="1" type="ORF">FOL01_0128</name>
</gene>
<dbReference type="AlphaFoldDB" id="A0A1L6R8W5"/>